<dbReference type="PANTHER" id="PTHR43646">
    <property type="entry name" value="GLYCOSYLTRANSFERASE"/>
    <property type="match status" value="1"/>
</dbReference>
<dbReference type="InterPro" id="IPR029044">
    <property type="entry name" value="Nucleotide-diphossugar_trans"/>
</dbReference>
<name>A0ABN1YMM9_9MICO</name>
<sequence>MTDAEPRDERAGALPVSVVIPVLDDATALRRCLERLAAQTVAPLEVVVVDNGCVDDSAAVARAAGARVVQEPVRGIPAAAAHGYDEARGAIIARCDADSIVPDDWIERIRDAFAADPSLDGLTGPGRFLDLSPRWAALASTAYAIGTFVAGGAAIGNVPLWGSNMAVRRSAWLAVSALVERIDPAVHDDLDLTMHLGPRARIRFDRSLRVGAEGRMFHSRAAAHGRMRVAMRTFRRGWATGGSAGRRWVLRVGGPDLTGARR</sequence>
<comment type="pathway">
    <text evidence="7">Carotenoid biosynthesis; staphyloxanthin biosynthesis; staphyloxanthin from farnesyl diphosphate: step 4/5.</text>
</comment>
<evidence type="ECO:0000256" key="2">
    <source>
        <dbReference type="ARBA" id="ARBA00022475"/>
    </source>
</evidence>
<dbReference type="Pfam" id="PF00535">
    <property type="entry name" value="Glycos_transf_2"/>
    <property type="match status" value="1"/>
</dbReference>
<proteinExistence type="inferred from homology"/>
<dbReference type="EMBL" id="BAAAKK010000001">
    <property type="protein sequence ID" value="GAA1417686.1"/>
    <property type="molecule type" value="Genomic_DNA"/>
</dbReference>
<dbReference type="RefSeq" id="WP_343916480.1">
    <property type="nucleotide sequence ID" value="NZ_BAAAKK010000001.1"/>
</dbReference>
<comment type="similarity">
    <text evidence="8">Belongs to the glycosyltransferase 2 family. CrtQ subfamily.</text>
</comment>
<organism evidence="11 12">
    <name type="scientific">Agrococcus citreus</name>
    <dbReference type="NCBI Taxonomy" id="84643"/>
    <lineage>
        <taxon>Bacteria</taxon>
        <taxon>Bacillati</taxon>
        <taxon>Actinomycetota</taxon>
        <taxon>Actinomycetes</taxon>
        <taxon>Micrococcales</taxon>
        <taxon>Microbacteriaceae</taxon>
        <taxon>Agrococcus</taxon>
    </lineage>
</organism>
<evidence type="ECO:0000256" key="4">
    <source>
        <dbReference type="ARBA" id="ARBA00022679"/>
    </source>
</evidence>
<evidence type="ECO:0000313" key="11">
    <source>
        <dbReference type="EMBL" id="GAA1417686.1"/>
    </source>
</evidence>
<keyword evidence="12" id="KW-1185">Reference proteome</keyword>
<comment type="caution">
    <text evidence="11">The sequence shown here is derived from an EMBL/GenBank/DDBJ whole genome shotgun (WGS) entry which is preliminary data.</text>
</comment>
<comment type="subcellular location">
    <subcellularLocation>
        <location evidence="1">Cell membrane</location>
    </subcellularLocation>
</comment>
<comment type="function">
    <text evidence="6">Catalyzes the glycosylation of 4,4'-diaponeurosporenoate, i.e. the esterification of glucose at the C1'' position with the carboxyl group of 4,4'-diaponeurosporenic acid, to form glycosyl-4,4'-diaponeurosporenoate. This is a step in the biosynthesis of staphyloxanthin, an orange pigment present in most staphylococci strains.</text>
</comment>
<dbReference type="Gene3D" id="3.90.550.10">
    <property type="entry name" value="Spore Coat Polysaccharide Biosynthesis Protein SpsA, Chain A"/>
    <property type="match status" value="1"/>
</dbReference>
<dbReference type="CDD" id="cd00761">
    <property type="entry name" value="Glyco_tranf_GTA_type"/>
    <property type="match status" value="1"/>
</dbReference>
<dbReference type="InterPro" id="IPR001173">
    <property type="entry name" value="Glyco_trans_2-like"/>
</dbReference>
<keyword evidence="5" id="KW-0472">Membrane</keyword>
<evidence type="ECO:0000256" key="3">
    <source>
        <dbReference type="ARBA" id="ARBA00022676"/>
    </source>
</evidence>
<dbReference type="Proteomes" id="UP001501266">
    <property type="component" value="Unassembled WGS sequence"/>
</dbReference>
<keyword evidence="2" id="KW-1003">Cell membrane</keyword>
<dbReference type="SUPFAM" id="SSF53448">
    <property type="entry name" value="Nucleotide-diphospho-sugar transferases"/>
    <property type="match status" value="1"/>
</dbReference>
<keyword evidence="4" id="KW-0808">Transferase</keyword>
<evidence type="ECO:0000256" key="7">
    <source>
        <dbReference type="ARBA" id="ARBA00037904"/>
    </source>
</evidence>
<evidence type="ECO:0000256" key="5">
    <source>
        <dbReference type="ARBA" id="ARBA00023136"/>
    </source>
</evidence>
<evidence type="ECO:0000313" key="12">
    <source>
        <dbReference type="Proteomes" id="UP001501266"/>
    </source>
</evidence>
<protein>
    <recommendedName>
        <fullName evidence="9">4,4'-diaponeurosporenoate glycosyltransferase</fullName>
    </recommendedName>
</protein>
<accession>A0ABN1YMM9</accession>
<evidence type="ECO:0000259" key="10">
    <source>
        <dbReference type="Pfam" id="PF00535"/>
    </source>
</evidence>
<dbReference type="PANTHER" id="PTHR43646:SF2">
    <property type="entry name" value="GLYCOSYLTRANSFERASE 2-LIKE DOMAIN-CONTAINING PROTEIN"/>
    <property type="match status" value="1"/>
</dbReference>
<keyword evidence="3" id="KW-0328">Glycosyltransferase</keyword>
<feature type="domain" description="Glycosyltransferase 2-like" evidence="10">
    <location>
        <begin position="17"/>
        <end position="119"/>
    </location>
</feature>
<evidence type="ECO:0000256" key="6">
    <source>
        <dbReference type="ARBA" id="ARBA00037281"/>
    </source>
</evidence>
<gene>
    <name evidence="11" type="ORF">GCM10009640_02170</name>
</gene>
<reference evidence="11 12" key="1">
    <citation type="journal article" date="2019" name="Int. J. Syst. Evol. Microbiol.">
        <title>The Global Catalogue of Microorganisms (GCM) 10K type strain sequencing project: providing services to taxonomists for standard genome sequencing and annotation.</title>
        <authorList>
            <consortium name="The Broad Institute Genomics Platform"/>
            <consortium name="The Broad Institute Genome Sequencing Center for Infectious Disease"/>
            <person name="Wu L."/>
            <person name="Ma J."/>
        </authorList>
    </citation>
    <scope>NUCLEOTIDE SEQUENCE [LARGE SCALE GENOMIC DNA]</scope>
    <source>
        <strain evidence="11 12">JCM 12398</strain>
    </source>
</reference>
<evidence type="ECO:0000256" key="8">
    <source>
        <dbReference type="ARBA" id="ARBA00038120"/>
    </source>
</evidence>
<evidence type="ECO:0000256" key="9">
    <source>
        <dbReference type="ARBA" id="ARBA00040345"/>
    </source>
</evidence>
<evidence type="ECO:0000256" key="1">
    <source>
        <dbReference type="ARBA" id="ARBA00004236"/>
    </source>
</evidence>